<dbReference type="AlphaFoldDB" id="A0A4Q4RS76"/>
<evidence type="ECO:0000313" key="1">
    <source>
        <dbReference type="EMBL" id="RYO59967.1"/>
    </source>
</evidence>
<accession>A0A4Q4RS76</accession>
<organism evidence="1 2">
    <name type="scientific">Alternaria arborescens</name>
    <dbReference type="NCBI Taxonomy" id="156630"/>
    <lineage>
        <taxon>Eukaryota</taxon>
        <taxon>Fungi</taxon>
        <taxon>Dikarya</taxon>
        <taxon>Ascomycota</taxon>
        <taxon>Pezizomycotina</taxon>
        <taxon>Dothideomycetes</taxon>
        <taxon>Pleosporomycetidae</taxon>
        <taxon>Pleosporales</taxon>
        <taxon>Pleosporineae</taxon>
        <taxon>Pleosporaceae</taxon>
        <taxon>Alternaria</taxon>
        <taxon>Alternaria sect. Alternaria</taxon>
    </lineage>
</organism>
<reference evidence="2" key="1">
    <citation type="journal article" date="2019" name="bioRxiv">
        <title>Genomics, evolutionary history and diagnostics of the Alternaria alternata species group including apple and Asian pear pathotypes.</title>
        <authorList>
            <person name="Armitage A.D."/>
            <person name="Cockerton H.M."/>
            <person name="Sreenivasaprasad S."/>
            <person name="Woodhall J.W."/>
            <person name="Lane C.R."/>
            <person name="Harrison R.J."/>
            <person name="Clarkson J.P."/>
        </authorList>
    </citation>
    <scope>NUCLEOTIDE SEQUENCE [LARGE SCALE GENOMIC DNA]</scope>
    <source>
        <strain evidence="2">RGR 97.0016</strain>
    </source>
</reference>
<keyword evidence="2" id="KW-1185">Reference proteome</keyword>
<sequence>MASNPDVPRTTAITALADGGGGGVLAAQAAK</sequence>
<comment type="caution">
    <text evidence="1">The sequence shown here is derived from an EMBL/GenBank/DDBJ whole genome shotgun (WGS) entry which is preliminary data.</text>
</comment>
<evidence type="ECO:0000313" key="2">
    <source>
        <dbReference type="Proteomes" id="UP000293823"/>
    </source>
</evidence>
<protein>
    <submittedName>
        <fullName evidence="1">Uncharacterized protein</fullName>
    </submittedName>
</protein>
<dbReference type="Proteomes" id="UP000293823">
    <property type="component" value="Unassembled WGS sequence"/>
</dbReference>
<name>A0A4Q4RS76_9PLEO</name>
<proteinExistence type="predicted"/>
<gene>
    <name evidence="1" type="ORF">AA0113_g7120</name>
</gene>
<dbReference type="EMBL" id="PEJP01000027">
    <property type="protein sequence ID" value="RYO59967.1"/>
    <property type="molecule type" value="Genomic_DNA"/>
</dbReference>